<dbReference type="STRING" id="1184151.AW736_03945"/>
<dbReference type="RefSeq" id="WP_068768947.1">
    <property type="nucleotide sequence ID" value="NZ_CP109796.1"/>
</dbReference>
<gene>
    <name evidence="1" type="ORF">AW736_03945</name>
</gene>
<reference evidence="1 2" key="1">
    <citation type="submission" date="2016-01" db="EMBL/GenBank/DDBJ databases">
        <title>High potential of lignocellulose degradation of a new Verrucomicrobia species.</title>
        <authorList>
            <person name="Wang Y."/>
            <person name="Shi Y."/>
            <person name="Qiu Z."/>
            <person name="Liu S."/>
            <person name="Yang H."/>
        </authorList>
    </citation>
    <scope>NUCLEOTIDE SEQUENCE [LARGE SCALE GENOMIC DNA]</scope>
    <source>
        <strain evidence="1 2">TSB47</strain>
    </source>
</reference>
<dbReference type="InterPro" id="IPR010982">
    <property type="entry name" value="Lambda_DNA-bd_dom_sf"/>
</dbReference>
<comment type="caution">
    <text evidence="1">The sequence shown here is derived from an EMBL/GenBank/DDBJ whole genome shotgun (WGS) entry which is preliminary data.</text>
</comment>
<dbReference type="OrthoDB" id="9811208at2"/>
<proteinExistence type="predicted"/>
<dbReference type="Proteomes" id="UP000078486">
    <property type="component" value="Unassembled WGS sequence"/>
</dbReference>
<evidence type="ECO:0000313" key="2">
    <source>
        <dbReference type="Proteomes" id="UP000078486"/>
    </source>
</evidence>
<dbReference type="SUPFAM" id="SSF47413">
    <property type="entry name" value="lambda repressor-like DNA-binding domains"/>
    <property type="match status" value="1"/>
</dbReference>
<name>A0A178IN17_9BACT</name>
<dbReference type="EMBL" id="LRRQ01000031">
    <property type="protein sequence ID" value="OAM91292.1"/>
    <property type="molecule type" value="Genomic_DNA"/>
</dbReference>
<dbReference type="AlphaFoldDB" id="A0A178IN17"/>
<dbReference type="GO" id="GO:0003677">
    <property type="term" value="F:DNA binding"/>
    <property type="evidence" value="ECO:0007669"/>
    <property type="project" value="InterPro"/>
</dbReference>
<organism evidence="1 2">
    <name type="scientific">Termitidicoccus mucosus</name>
    <dbReference type="NCBI Taxonomy" id="1184151"/>
    <lineage>
        <taxon>Bacteria</taxon>
        <taxon>Pseudomonadati</taxon>
        <taxon>Verrucomicrobiota</taxon>
        <taxon>Opitutia</taxon>
        <taxon>Opitutales</taxon>
        <taxon>Opitutaceae</taxon>
        <taxon>Termitidicoccus</taxon>
    </lineage>
</organism>
<sequence>MSHISTALQELTRGRRQQDIADAAGMPRTTFTQYRLAIRPPTVEVVEQLLRAFGEEEQRVLVRAYLDDETPASWFGRVRIEFPGRPQKRTKAAGAGEAAGLRAPEDKALSEALTALLARARRDNEVRQVVLDLAAMCSRRVK</sequence>
<protein>
    <submittedName>
        <fullName evidence="1">Uncharacterized protein</fullName>
    </submittedName>
</protein>
<accession>A0A178IN17</accession>
<keyword evidence="2" id="KW-1185">Reference proteome</keyword>
<evidence type="ECO:0000313" key="1">
    <source>
        <dbReference type="EMBL" id="OAM91292.1"/>
    </source>
</evidence>